<dbReference type="RefSeq" id="WP_085497723.1">
    <property type="nucleotide sequence ID" value="NZ_FXAO01000003.1"/>
</dbReference>
<organism evidence="2 3">
    <name type="scientific">Arenibacter troitsensis</name>
    <dbReference type="NCBI Taxonomy" id="188872"/>
    <lineage>
        <taxon>Bacteria</taxon>
        <taxon>Pseudomonadati</taxon>
        <taxon>Bacteroidota</taxon>
        <taxon>Flavobacteriia</taxon>
        <taxon>Flavobacteriales</taxon>
        <taxon>Flavobacteriaceae</taxon>
        <taxon>Arenibacter</taxon>
    </lineage>
</organism>
<evidence type="ECO:0000313" key="2">
    <source>
        <dbReference type="EMBL" id="SMG23976.1"/>
    </source>
</evidence>
<dbReference type="STRING" id="188872.SAMN03080602_01504"/>
<dbReference type="Proteomes" id="UP000193420">
    <property type="component" value="Unassembled WGS sequence"/>
</dbReference>
<feature type="transmembrane region" description="Helical" evidence="1">
    <location>
        <begin position="143"/>
        <end position="161"/>
    </location>
</feature>
<feature type="transmembrane region" description="Helical" evidence="1">
    <location>
        <begin position="54"/>
        <end position="77"/>
    </location>
</feature>
<sequence length="169" mass="18992">MDITLETILISVLILLTGLSAGLCFTWTNAITPGIGRLDDQVYLLSFQQMNRTIINPLFFVVFFGPSILGFICLYWFKGSPATLVWLLASATATYFFGVVLVTIFGNVPLNEMLDKIDLNTASKNELGQLRENFELKWNRLHLIRTITSVISFLLLLLALIQTTKNSIQ</sequence>
<dbReference type="EMBL" id="FXAO01000003">
    <property type="protein sequence ID" value="SMG23976.1"/>
    <property type="molecule type" value="Genomic_DNA"/>
</dbReference>
<proteinExistence type="predicted"/>
<feature type="transmembrane region" description="Helical" evidence="1">
    <location>
        <begin position="84"/>
        <end position="106"/>
    </location>
</feature>
<dbReference type="OrthoDB" id="772592at2"/>
<keyword evidence="3" id="KW-1185">Reference proteome</keyword>
<protein>
    <submittedName>
        <fullName evidence="2">Uncharacterized membrane protein</fullName>
    </submittedName>
</protein>
<keyword evidence="1" id="KW-0472">Membrane</keyword>
<keyword evidence="1" id="KW-1133">Transmembrane helix</keyword>
<evidence type="ECO:0000313" key="3">
    <source>
        <dbReference type="Proteomes" id="UP000193420"/>
    </source>
</evidence>
<gene>
    <name evidence="2" type="ORF">SAMN03080602_01504</name>
</gene>
<accession>A0A1X7J9H2</accession>
<evidence type="ECO:0000256" key="1">
    <source>
        <dbReference type="SAM" id="Phobius"/>
    </source>
</evidence>
<dbReference type="AlphaFoldDB" id="A0A1X7J9H2"/>
<keyword evidence="1" id="KW-0812">Transmembrane</keyword>
<dbReference type="Pfam" id="PF08592">
    <property type="entry name" value="Anthrone_oxy"/>
    <property type="match status" value="1"/>
</dbReference>
<reference evidence="3" key="1">
    <citation type="submission" date="2017-04" db="EMBL/GenBank/DDBJ databases">
        <authorList>
            <person name="Varghese N."/>
            <person name="Submissions S."/>
        </authorList>
    </citation>
    <scope>NUCLEOTIDE SEQUENCE [LARGE SCALE GENOMIC DNA]</scope>
    <source>
        <strain evidence="3">DSM 19835</strain>
    </source>
</reference>
<dbReference type="InterPro" id="IPR013901">
    <property type="entry name" value="Anthrone_oxy"/>
</dbReference>
<name>A0A1X7J9H2_9FLAO</name>